<dbReference type="SMART" id="SM00829">
    <property type="entry name" value="PKS_ER"/>
    <property type="match status" value="1"/>
</dbReference>
<dbReference type="Gene3D" id="3.90.180.10">
    <property type="entry name" value="Medium-chain alcohol dehydrogenases, catalytic domain"/>
    <property type="match status" value="1"/>
</dbReference>
<protein>
    <submittedName>
        <fullName evidence="4">Alcohol dehydrogenase</fullName>
    </submittedName>
</protein>
<name>A0A031JNK0_9SPHN</name>
<dbReference type="SUPFAM" id="SSF50129">
    <property type="entry name" value="GroES-like"/>
    <property type="match status" value="1"/>
</dbReference>
<dbReference type="InterPro" id="IPR036291">
    <property type="entry name" value="NAD(P)-bd_dom_sf"/>
</dbReference>
<dbReference type="CDD" id="cd05286">
    <property type="entry name" value="QOR2"/>
    <property type="match status" value="1"/>
</dbReference>
<proteinExistence type="predicted"/>
<dbReference type="PANTHER" id="PTHR48106">
    <property type="entry name" value="QUINONE OXIDOREDUCTASE PIG3-RELATED"/>
    <property type="match status" value="1"/>
</dbReference>
<dbReference type="InterPro" id="IPR047618">
    <property type="entry name" value="QOR-like"/>
</dbReference>
<dbReference type="Pfam" id="PF00107">
    <property type="entry name" value="ADH_zinc_N"/>
    <property type="match status" value="1"/>
</dbReference>
<evidence type="ECO:0000259" key="3">
    <source>
        <dbReference type="SMART" id="SM00829"/>
    </source>
</evidence>
<gene>
    <name evidence="4" type="ORF">BV97_04094</name>
</gene>
<feature type="domain" description="Enoyl reductase (ER)" evidence="3">
    <location>
        <begin position="5"/>
        <end position="316"/>
    </location>
</feature>
<evidence type="ECO:0000256" key="2">
    <source>
        <dbReference type="ARBA" id="ARBA00023002"/>
    </source>
</evidence>
<dbReference type="InterPro" id="IPR011032">
    <property type="entry name" value="GroES-like_sf"/>
</dbReference>
<dbReference type="EMBL" id="JFYZ01000027">
    <property type="protein sequence ID" value="EZP79331.1"/>
    <property type="molecule type" value="Genomic_DNA"/>
</dbReference>
<dbReference type="PANTHER" id="PTHR48106:SF13">
    <property type="entry name" value="QUINONE OXIDOREDUCTASE-RELATED"/>
    <property type="match status" value="1"/>
</dbReference>
<dbReference type="InterPro" id="IPR013154">
    <property type="entry name" value="ADH-like_N"/>
</dbReference>
<evidence type="ECO:0000256" key="1">
    <source>
        <dbReference type="ARBA" id="ARBA00022857"/>
    </source>
</evidence>
<dbReference type="eggNOG" id="COG0604">
    <property type="taxonomic scope" value="Bacteria"/>
</dbReference>
<dbReference type="Gene3D" id="3.40.50.720">
    <property type="entry name" value="NAD(P)-binding Rossmann-like Domain"/>
    <property type="match status" value="1"/>
</dbReference>
<dbReference type="GO" id="GO:0005829">
    <property type="term" value="C:cytosol"/>
    <property type="evidence" value="ECO:0007669"/>
    <property type="project" value="TreeGrafter"/>
</dbReference>
<dbReference type="GO" id="GO:0070402">
    <property type="term" value="F:NADPH binding"/>
    <property type="evidence" value="ECO:0007669"/>
    <property type="project" value="TreeGrafter"/>
</dbReference>
<sequence>MTQPGPPSALQWMRDQIKEPGESDVVIRQHAIGLNYHDVYVRSGVYRTMPFPGVLGIEAVGVVESAGSQVRGIAVGDRVGYITAAYGAYATRRSLPAHLLVPVPDAVPFDTAAAALLKGLTADMLLTRLRDVGPGSTVVVHAAAGGVGQMLTQMAQIRGASVIAAVGSQAKAELVRALGCERVAVYGDDRLIEIVMHASDGRGADIVFDGVGAATFDQSLACLKSFGQLALFGQASGPVPAISPARLAERSLAVWRPVVFHHASDLPRYRASAARLFAAIGSGVLKVQDPARFALRDAAAAHEMLEKGATTGSTVLTTCDHQAR</sequence>
<dbReference type="GO" id="GO:0035925">
    <property type="term" value="F:mRNA 3'-UTR AU-rich region binding"/>
    <property type="evidence" value="ECO:0007669"/>
    <property type="project" value="TreeGrafter"/>
</dbReference>
<dbReference type="AlphaFoldDB" id="A0A031JNK0"/>
<keyword evidence="2" id="KW-0560">Oxidoreductase</keyword>
<dbReference type="Pfam" id="PF08240">
    <property type="entry name" value="ADH_N"/>
    <property type="match status" value="1"/>
</dbReference>
<organism evidence="4 5">
    <name type="scientific">Novosphingobium resinovorum</name>
    <dbReference type="NCBI Taxonomy" id="158500"/>
    <lineage>
        <taxon>Bacteria</taxon>
        <taxon>Pseudomonadati</taxon>
        <taxon>Pseudomonadota</taxon>
        <taxon>Alphaproteobacteria</taxon>
        <taxon>Sphingomonadales</taxon>
        <taxon>Sphingomonadaceae</taxon>
        <taxon>Novosphingobium</taxon>
    </lineage>
</organism>
<reference evidence="4 5" key="1">
    <citation type="submission" date="2014-03" db="EMBL/GenBank/DDBJ databases">
        <title>Whole genome sequence of Novosphingobium resinovorum KF1.</title>
        <authorList>
            <person name="Gan H.M."/>
            <person name="Gan H.Y."/>
            <person name="Chew T.H."/>
            <person name="Savka M.A."/>
        </authorList>
    </citation>
    <scope>NUCLEOTIDE SEQUENCE [LARGE SCALE GENOMIC DNA]</scope>
    <source>
        <strain evidence="4 5">KF1</strain>
    </source>
</reference>
<comment type="caution">
    <text evidence="4">The sequence shown here is derived from an EMBL/GenBank/DDBJ whole genome shotgun (WGS) entry which is preliminary data.</text>
</comment>
<dbReference type="InterPro" id="IPR013149">
    <property type="entry name" value="ADH-like_C"/>
</dbReference>
<accession>A0A031JNK0</accession>
<dbReference type="PATRIC" id="fig|158500.4.peg.4161"/>
<dbReference type="GO" id="GO:0003960">
    <property type="term" value="F:quinone reductase (NADPH) activity"/>
    <property type="evidence" value="ECO:0007669"/>
    <property type="project" value="InterPro"/>
</dbReference>
<dbReference type="SUPFAM" id="SSF51735">
    <property type="entry name" value="NAD(P)-binding Rossmann-fold domains"/>
    <property type="match status" value="1"/>
</dbReference>
<evidence type="ECO:0000313" key="5">
    <source>
        <dbReference type="Proteomes" id="UP000024329"/>
    </source>
</evidence>
<dbReference type="Proteomes" id="UP000024329">
    <property type="component" value="Unassembled WGS sequence"/>
</dbReference>
<evidence type="ECO:0000313" key="4">
    <source>
        <dbReference type="EMBL" id="EZP79331.1"/>
    </source>
</evidence>
<dbReference type="InterPro" id="IPR020843">
    <property type="entry name" value="ER"/>
</dbReference>
<keyword evidence="1" id="KW-0521">NADP</keyword>